<keyword evidence="2" id="KW-1185">Reference proteome</keyword>
<dbReference type="InterPro" id="IPR014942">
    <property type="entry name" value="AbiEii"/>
</dbReference>
<reference evidence="1" key="3">
    <citation type="journal article" date="2023" name="Microbiol. Resour. Announc.">
        <title>Draft Genome Sequence of Granulicatella sp. Strain S8, Isolated from a Marine Fish, Seriola quinqueradiata.</title>
        <authorList>
            <person name="Lee M."/>
            <person name="Farooq A."/>
            <person name="Jeong J.B."/>
            <person name="Jung M.Y."/>
        </authorList>
    </citation>
    <scope>NUCLEOTIDE SEQUENCE</scope>
    <source>
        <strain evidence="1">S8</strain>
    </source>
</reference>
<dbReference type="Proteomes" id="UP001059480">
    <property type="component" value="Unassembled WGS sequence"/>
</dbReference>
<gene>
    <name evidence="1" type="ORF">NPA36_07160</name>
</gene>
<evidence type="ECO:0000313" key="1">
    <source>
        <dbReference type="EMBL" id="MCQ9210327.1"/>
    </source>
</evidence>
<reference evidence="1" key="2">
    <citation type="journal article" date="2023" name="Curr. Microbiol.">
        <title>Granulicatella seriolae sp. nov., a Novel Facultative Anaerobe Isolated from Yellowtail Marine Fish.</title>
        <authorList>
            <person name="Lee M."/>
            <person name="Choi Y.J."/>
            <person name="Farooq A."/>
            <person name="Jeong J.B."/>
            <person name="Jung M.Y."/>
        </authorList>
    </citation>
    <scope>NUCLEOTIDE SEQUENCE</scope>
    <source>
        <strain evidence="1">S8</strain>
    </source>
</reference>
<accession>A0ABT1WP56</accession>
<name>A0ABT1WP56_9LACT</name>
<sequence length="299" mass="35483">MKSNRLKDLIKAENSKISFEEYRIRYAAERFLLRLQESDYRDNFIIKGGFLLGTIFNVKQRTTKDLDTLLKDIAADRDNILRMLKSIIAIDLNDDLQFELLNLLDTQKERTYDGFRAKFKMTFLEGNSSIHFDLDIGIGDPIIPQAKIIPIPLLFNEKKDEQKAITLYAYPIETILAEKTEIILNLGIRNSRMKDFYDIHLILNYQHRPSITSFYDAFENTWTFRHNDLSINEELFEDWFFTVDEIIANKDMNEIYWKNYIKDREYAKHLELKNIASQFKGYLETLLLVYKAKQDIRSK</sequence>
<organism evidence="1 2">
    <name type="scientific">Granulicatella seriolae</name>
    <dbReference type="NCBI Taxonomy" id="2967226"/>
    <lineage>
        <taxon>Bacteria</taxon>
        <taxon>Bacillati</taxon>
        <taxon>Bacillota</taxon>
        <taxon>Bacilli</taxon>
        <taxon>Lactobacillales</taxon>
        <taxon>Carnobacteriaceae</taxon>
        <taxon>Granulicatella</taxon>
    </lineage>
</organism>
<reference evidence="1" key="1">
    <citation type="submission" date="2022-07" db="EMBL/GenBank/DDBJ databases">
        <authorList>
            <person name="Jung M.-Y."/>
            <person name="Lee M."/>
        </authorList>
    </citation>
    <scope>NUCLEOTIDE SEQUENCE</scope>
    <source>
        <strain evidence="1">S8</strain>
    </source>
</reference>
<dbReference type="Pfam" id="PF08843">
    <property type="entry name" value="AbiEii"/>
    <property type="match status" value="1"/>
</dbReference>
<dbReference type="RefSeq" id="WP_256945436.1">
    <property type="nucleotide sequence ID" value="NZ_JANHNZ010000006.1"/>
</dbReference>
<proteinExistence type="predicted"/>
<dbReference type="GO" id="GO:0016740">
    <property type="term" value="F:transferase activity"/>
    <property type="evidence" value="ECO:0007669"/>
    <property type="project" value="UniProtKB-KW"/>
</dbReference>
<dbReference type="EMBL" id="JANHNZ010000006">
    <property type="protein sequence ID" value="MCQ9210327.1"/>
    <property type="molecule type" value="Genomic_DNA"/>
</dbReference>
<protein>
    <submittedName>
        <fullName evidence="1">Nucleotidyl transferase AbiEii/AbiGii toxin family protein</fullName>
    </submittedName>
</protein>
<keyword evidence="1" id="KW-0808">Transferase</keyword>
<evidence type="ECO:0000313" key="2">
    <source>
        <dbReference type="Proteomes" id="UP001059480"/>
    </source>
</evidence>
<comment type="caution">
    <text evidence="1">The sequence shown here is derived from an EMBL/GenBank/DDBJ whole genome shotgun (WGS) entry which is preliminary data.</text>
</comment>